<protein>
    <submittedName>
        <fullName evidence="1">Uncharacterized protein</fullName>
    </submittedName>
</protein>
<evidence type="ECO:0000313" key="1">
    <source>
        <dbReference type="EMBL" id="QHT90261.1"/>
    </source>
</evidence>
<dbReference type="AlphaFoldDB" id="A0A6C0IB45"/>
<dbReference type="EMBL" id="MN740153">
    <property type="protein sequence ID" value="QHT90261.1"/>
    <property type="molecule type" value="Genomic_DNA"/>
</dbReference>
<sequence>MATQYPIDISSVLSKFDERCIKPIRCQTSPATMSPSKLVVEGFQPSDQSNREFIPIIQQLESYTTEHIIFIDNRPIHLVRFLPFYDDVSNQTLFTLQYLYLNEIDSISFQLTVTKNGYGYSSSGRKYEFKCIKKDEYYCICEKV</sequence>
<reference evidence="1" key="1">
    <citation type="journal article" date="2020" name="Nature">
        <title>Giant virus diversity and host interactions through global metagenomics.</title>
        <authorList>
            <person name="Schulz F."/>
            <person name="Roux S."/>
            <person name="Paez-Espino D."/>
            <person name="Jungbluth S."/>
            <person name="Walsh D.A."/>
            <person name="Denef V.J."/>
            <person name="McMahon K.D."/>
            <person name="Konstantinidis K.T."/>
            <person name="Eloe-Fadrosh E.A."/>
            <person name="Kyrpides N.C."/>
            <person name="Woyke T."/>
        </authorList>
    </citation>
    <scope>NUCLEOTIDE SEQUENCE</scope>
    <source>
        <strain evidence="1">GVMAG-M-3300023184-68</strain>
    </source>
</reference>
<name>A0A6C0IB45_9ZZZZ</name>
<accession>A0A6C0IB45</accession>
<organism evidence="1">
    <name type="scientific">viral metagenome</name>
    <dbReference type="NCBI Taxonomy" id="1070528"/>
    <lineage>
        <taxon>unclassified sequences</taxon>
        <taxon>metagenomes</taxon>
        <taxon>organismal metagenomes</taxon>
    </lineage>
</organism>
<proteinExistence type="predicted"/>